<keyword evidence="6 8" id="KW-0472">Membrane</keyword>
<dbReference type="InterPro" id="IPR036942">
    <property type="entry name" value="Beta-barrel_TonB_sf"/>
</dbReference>
<evidence type="ECO:0000256" key="4">
    <source>
        <dbReference type="ARBA" id="ARBA00022692"/>
    </source>
</evidence>
<evidence type="ECO:0000256" key="7">
    <source>
        <dbReference type="ARBA" id="ARBA00023237"/>
    </source>
</evidence>
<dbReference type="Gene3D" id="2.40.170.20">
    <property type="entry name" value="TonB-dependent receptor, beta-barrel domain"/>
    <property type="match status" value="1"/>
</dbReference>
<evidence type="ECO:0000313" key="14">
    <source>
        <dbReference type="EMBL" id="EKE70935.1"/>
    </source>
</evidence>
<keyword evidence="3 8" id="KW-1134">Transmembrane beta strand</keyword>
<reference evidence="14 15" key="1">
    <citation type="journal article" date="2012" name="J. Bacteriol.">
        <title>Genome Sequence of Gallaecimonas xiamenensis Type Strain 3-C-1.</title>
        <authorList>
            <person name="Lai Q."/>
            <person name="Wang L."/>
            <person name="Wang W."/>
            <person name="Shao Z."/>
        </authorList>
    </citation>
    <scope>NUCLEOTIDE SEQUENCE [LARGE SCALE GENOMIC DNA]</scope>
    <source>
        <strain evidence="14 15">3-C-1</strain>
    </source>
</reference>
<keyword evidence="4 8" id="KW-0812">Transmembrane</keyword>
<keyword evidence="7 8" id="KW-0998">Cell outer membrane</keyword>
<dbReference type="Pfam" id="PF00593">
    <property type="entry name" value="TonB_dep_Rec_b-barrel"/>
    <property type="match status" value="1"/>
</dbReference>
<evidence type="ECO:0000259" key="12">
    <source>
        <dbReference type="Pfam" id="PF00593"/>
    </source>
</evidence>
<dbReference type="InterPro" id="IPR037066">
    <property type="entry name" value="Plug_dom_sf"/>
</dbReference>
<comment type="caution">
    <text evidence="14">The sequence shown here is derived from an EMBL/GenBank/DDBJ whole genome shotgun (WGS) entry which is preliminary data.</text>
</comment>
<dbReference type="InterPro" id="IPR039426">
    <property type="entry name" value="TonB-dep_rcpt-like"/>
</dbReference>
<dbReference type="GO" id="GO:0009279">
    <property type="term" value="C:cell outer membrane"/>
    <property type="evidence" value="ECO:0007669"/>
    <property type="project" value="UniProtKB-SubCell"/>
</dbReference>
<keyword evidence="5 9" id="KW-0798">TonB box</keyword>
<proteinExistence type="inferred from homology"/>
<evidence type="ECO:0000313" key="15">
    <source>
        <dbReference type="Proteomes" id="UP000006755"/>
    </source>
</evidence>
<dbReference type="PANTHER" id="PTHR47234">
    <property type="match status" value="1"/>
</dbReference>
<dbReference type="STRING" id="745411.B3C1_13104"/>
<evidence type="ECO:0000256" key="5">
    <source>
        <dbReference type="ARBA" id="ARBA00023077"/>
    </source>
</evidence>
<dbReference type="PROSITE" id="PS52016">
    <property type="entry name" value="TONB_DEPENDENT_REC_3"/>
    <property type="match status" value="1"/>
</dbReference>
<feature type="signal peptide" evidence="11">
    <location>
        <begin position="1"/>
        <end position="23"/>
    </location>
</feature>
<dbReference type="PATRIC" id="fig|745411.4.peg.2580"/>
<dbReference type="EMBL" id="AMRI01000019">
    <property type="protein sequence ID" value="EKE70935.1"/>
    <property type="molecule type" value="Genomic_DNA"/>
</dbReference>
<dbReference type="Proteomes" id="UP000006755">
    <property type="component" value="Unassembled WGS sequence"/>
</dbReference>
<evidence type="ECO:0000259" key="13">
    <source>
        <dbReference type="Pfam" id="PF07715"/>
    </source>
</evidence>
<keyword evidence="11" id="KW-0732">Signal</keyword>
<evidence type="ECO:0000256" key="3">
    <source>
        <dbReference type="ARBA" id="ARBA00022452"/>
    </source>
</evidence>
<keyword evidence="15" id="KW-1185">Reference proteome</keyword>
<dbReference type="InterPro" id="IPR012910">
    <property type="entry name" value="Plug_dom"/>
</dbReference>
<evidence type="ECO:0000256" key="11">
    <source>
        <dbReference type="SAM" id="SignalP"/>
    </source>
</evidence>
<feature type="domain" description="TonB-dependent receptor plug" evidence="13">
    <location>
        <begin position="45"/>
        <end position="163"/>
    </location>
</feature>
<keyword evidence="14" id="KW-0675">Receptor</keyword>
<organism evidence="14 15">
    <name type="scientific">Gallaecimonas xiamenensis 3-C-1</name>
    <dbReference type="NCBI Taxonomy" id="745411"/>
    <lineage>
        <taxon>Bacteria</taxon>
        <taxon>Pseudomonadati</taxon>
        <taxon>Pseudomonadota</taxon>
        <taxon>Gammaproteobacteria</taxon>
        <taxon>Enterobacterales</taxon>
        <taxon>Gallaecimonadaceae</taxon>
        <taxon>Gallaecimonas</taxon>
    </lineage>
</organism>
<sequence length="863" mass="94504">MYRKSLLATAVLSSLTMAPVALAADEDNVERIEVTGSHIRRADLEGPSPVLYIDAEQIARSGARDLGELLQKLPVSGSGSFSPQGNDSDSTANGGAGISLRGLGADSTLVLLNGRRIAVNAFAQGIDTAFVDINSIPVAAVERIDVLKDGASAIYGSDAIAGVVNVILKKNFDGTEFNFSIGDTSDGGGAEKSASLLWGHGDDKAHTTVILDYFKRDETLYADRSYSKNANQTSRGGGDFRSSSGNPGSYIPATVGADGSIIPKSDLYDWQPDANCPAGDSVGTFCRFNFAPFMTLNPATERTGLLLTHQRQLSDGITGFVEANVQHSRTDVHGAPSPSFGEFYMLADNPLFLSGEAVNPFPGEDLTMRRRTTEAGARHKQMESDNHRLVLGLEGQQEAFDWELSYTYSRSRNHEYGKSGFVQSSRFQDAINAGDFNPFSTTQDPDVIDDISVLTTRNGRSVTEAWDGQISGYAFALPGGDSQYAIGVEYREEEIEDVPDELFLRGEVFGTEATTAFGSREQYSVYTELALPITSQFDAQLALRYEHYSDFGSDTNPKIGLQYRPLDSLMLRASWGEAFRAPSLVQLGLGPTQESPNLIDPLRCPLTGASEDCDPLERTIVLSGNPDLQPEESESYNIGMVWQPMTNLEVVIDYWNYDQDNLISTDTQYRLTQFSAGVAQEGFEVIREPSAGGVPGRIFQIVDQYQNLGGQKTDGVDLDLRYSLDSNYGAFQFNYLLTWVNSFDEIKADGTKRKLAGEWRHPEWRWNATLDWSLDDWAATGRVNYIGEYTDNVDAGATGTVDSFVTFDGSVTYAGVKDWRFTLGANNLFDEEPPFSGSDFMGYDVETHSAQGRFAYAKVSYRF</sequence>
<dbReference type="RefSeq" id="WP_008485386.1">
    <property type="nucleotide sequence ID" value="NZ_AMRI01000019.1"/>
</dbReference>
<dbReference type="eggNOG" id="COG4771">
    <property type="taxonomic scope" value="Bacteria"/>
</dbReference>
<dbReference type="CDD" id="cd01347">
    <property type="entry name" value="ligand_gated_channel"/>
    <property type="match status" value="1"/>
</dbReference>
<dbReference type="InterPro" id="IPR000531">
    <property type="entry name" value="Beta-barrel_TonB"/>
</dbReference>
<comment type="subcellular location">
    <subcellularLocation>
        <location evidence="1 8">Cell outer membrane</location>
        <topology evidence="1 8">Multi-pass membrane protein</topology>
    </subcellularLocation>
</comment>
<protein>
    <submittedName>
        <fullName evidence="14">TonB-dependent receptor</fullName>
    </submittedName>
</protein>
<dbReference type="Gene3D" id="2.170.130.10">
    <property type="entry name" value="TonB-dependent receptor, plug domain"/>
    <property type="match status" value="1"/>
</dbReference>
<evidence type="ECO:0000256" key="6">
    <source>
        <dbReference type="ARBA" id="ARBA00023136"/>
    </source>
</evidence>
<dbReference type="SUPFAM" id="SSF56935">
    <property type="entry name" value="Porins"/>
    <property type="match status" value="1"/>
</dbReference>
<name>K2K075_9GAMM</name>
<dbReference type="Pfam" id="PF07715">
    <property type="entry name" value="Plug"/>
    <property type="match status" value="1"/>
</dbReference>
<dbReference type="AlphaFoldDB" id="K2K075"/>
<evidence type="ECO:0000256" key="1">
    <source>
        <dbReference type="ARBA" id="ARBA00004571"/>
    </source>
</evidence>
<evidence type="ECO:0000256" key="2">
    <source>
        <dbReference type="ARBA" id="ARBA00022448"/>
    </source>
</evidence>
<feature type="domain" description="TonB-dependent receptor-like beta-barrel" evidence="12">
    <location>
        <begin position="377"/>
        <end position="828"/>
    </location>
</feature>
<dbReference type="PANTHER" id="PTHR47234:SF2">
    <property type="entry name" value="TONB-DEPENDENT RECEPTOR"/>
    <property type="match status" value="1"/>
</dbReference>
<gene>
    <name evidence="14" type="ORF">B3C1_13104</name>
</gene>
<feature type="region of interest" description="Disordered" evidence="10">
    <location>
        <begin position="228"/>
        <end position="249"/>
    </location>
</feature>
<evidence type="ECO:0000256" key="10">
    <source>
        <dbReference type="SAM" id="MobiDB-lite"/>
    </source>
</evidence>
<dbReference type="OrthoDB" id="9805434at2"/>
<accession>K2K075</accession>
<comment type="similarity">
    <text evidence="8 9">Belongs to the TonB-dependent receptor family.</text>
</comment>
<feature type="chain" id="PRO_5003862443" evidence="11">
    <location>
        <begin position="24"/>
        <end position="863"/>
    </location>
</feature>
<evidence type="ECO:0000256" key="8">
    <source>
        <dbReference type="PROSITE-ProRule" id="PRU01360"/>
    </source>
</evidence>
<keyword evidence="2 8" id="KW-0813">Transport</keyword>
<evidence type="ECO:0000256" key="9">
    <source>
        <dbReference type="RuleBase" id="RU003357"/>
    </source>
</evidence>